<evidence type="ECO:0000256" key="2">
    <source>
        <dbReference type="ARBA" id="ARBA00022737"/>
    </source>
</evidence>
<dbReference type="EMBL" id="JALNMH010000015">
    <property type="protein sequence ID" value="MCK7595233.1"/>
    <property type="molecule type" value="Genomic_DNA"/>
</dbReference>
<comment type="caution">
    <text evidence="5">The sequence shown here is derived from an EMBL/GenBank/DDBJ whole genome shotgun (WGS) entry which is preliminary data.</text>
</comment>
<evidence type="ECO:0000256" key="3">
    <source>
        <dbReference type="ARBA" id="ARBA00023180"/>
    </source>
</evidence>
<dbReference type="PROSITE" id="PS51470">
    <property type="entry name" value="FG_GAP"/>
    <property type="match status" value="2"/>
</dbReference>
<protein>
    <submittedName>
        <fullName evidence="5">FG-GAP repeat protein</fullName>
    </submittedName>
</protein>
<name>A0ABT0GL35_9GAMM</name>
<dbReference type="Proteomes" id="UP001431449">
    <property type="component" value="Unassembled WGS sequence"/>
</dbReference>
<dbReference type="InterPro" id="IPR011047">
    <property type="entry name" value="Quinoprotein_ADH-like_sf"/>
</dbReference>
<keyword evidence="3" id="KW-0325">Glycoprotein</keyword>
<keyword evidence="2" id="KW-0677">Repeat</keyword>
<dbReference type="PANTHER" id="PTHR36220:SF1">
    <property type="entry name" value="GAMMA TUBULIN COMPLEX COMPONENT C-TERMINAL DOMAIN-CONTAINING PROTEIN"/>
    <property type="match status" value="1"/>
</dbReference>
<dbReference type="SUPFAM" id="SSF50998">
    <property type="entry name" value="Quinoprotein alcohol dehydrogenase-like"/>
    <property type="match status" value="1"/>
</dbReference>
<evidence type="ECO:0000313" key="6">
    <source>
        <dbReference type="Proteomes" id="UP001431449"/>
    </source>
</evidence>
<feature type="region of interest" description="Disordered" evidence="4">
    <location>
        <begin position="1"/>
        <end position="26"/>
    </location>
</feature>
<dbReference type="Gene3D" id="2.130.10.130">
    <property type="entry name" value="Integrin alpha, N-terminal"/>
    <property type="match status" value="2"/>
</dbReference>
<keyword evidence="6" id="KW-1185">Reference proteome</keyword>
<dbReference type="Pfam" id="PF14312">
    <property type="entry name" value="FG-GAP_2"/>
    <property type="match status" value="3"/>
</dbReference>
<organism evidence="5 6">
    <name type="scientific">Pseudomarimonas salicorniae</name>
    <dbReference type="NCBI Taxonomy" id="2933270"/>
    <lineage>
        <taxon>Bacteria</taxon>
        <taxon>Pseudomonadati</taxon>
        <taxon>Pseudomonadota</taxon>
        <taxon>Gammaproteobacteria</taxon>
        <taxon>Lysobacterales</taxon>
        <taxon>Lysobacteraceae</taxon>
        <taxon>Pseudomarimonas</taxon>
    </lineage>
</organism>
<dbReference type="InterPro" id="IPR013519">
    <property type="entry name" value="Int_alpha_beta-p"/>
</dbReference>
<keyword evidence="1" id="KW-0732">Signal</keyword>
<accession>A0ABT0GL35</accession>
<gene>
    <name evidence="5" type="ORF">M0G41_16355</name>
</gene>
<evidence type="ECO:0000256" key="1">
    <source>
        <dbReference type="ARBA" id="ARBA00022729"/>
    </source>
</evidence>
<dbReference type="InterPro" id="IPR028994">
    <property type="entry name" value="Integrin_alpha_N"/>
</dbReference>
<evidence type="ECO:0000256" key="4">
    <source>
        <dbReference type="SAM" id="MobiDB-lite"/>
    </source>
</evidence>
<proteinExistence type="predicted"/>
<dbReference type="RefSeq" id="WP_248211040.1">
    <property type="nucleotide sequence ID" value="NZ_JALNMH010000015.1"/>
</dbReference>
<dbReference type="InterPro" id="IPR013517">
    <property type="entry name" value="FG-GAP"/>
</dbReference>
<sequence>MAGPPLLGPEAIVEPDDPVSSNGSSTRFGHSVALDGNVLAVGSMDDVSAIGHERGAVYVFERIGGLWIQQQKLLAPDGADGDEFGFALDLALDPDGMMDWLIVGAPKAGRISAGPDGRVYLFRRANGGAWTFDSQLFPDPLTEEHSSEFGHGVGIDISEPVNSQTGDLVVTAVVGSPRYEHPSAGGSNHGAIHIYQRVGSPQSFQLSHELYGRNPNPGHTFDHSMQLGWSVAIDRGLIIAGAPIYYASQHQSGAGVLYGRQNQLPGGAFHWAEASFLEAGSAFQQDHLGRSTALSFDSMVGLVGTELYDGQGFASSSGAVYAFDLSTFGLVRTEVQQLLPSDDAAGNQFGASVDVDGRFAVIGAPGARVGSGRGAVYLFEQTSGQPDSWVEIGKISPTGLDTGWSDVGGSVAISKFTTAYGVTQRPGIAPGNEGAAYLNEVAGIFGDGFE</sequence>
<evidence type="ECO:0000313" key="5">
    <source>
        <dbReference type="EMBL" id="MCK7595233.1"/>
    </source>
</evidence>
<dbReference type="PANTHER" id="PTHR36220">
    <property type="entry name" value="UNNAMED PRODUCT"/>
    <property type="match status" value="1"/>
</dbReference>
<reference evidence="5" key="1">
    <citation type="submission" date="2022-04" db="EMBL/GenBank/DDBJ databases">
        <title>Lysobacter sp. CAU 1642 isolated from sea sand.</title>
        <authorList>
            <person name="Kim W."/>
        </authorList>
    </citation>
    <scope>NUCLEOTIDE SEQUENCE</scope>
    <source>
        <strain evidence="5">CAU 1642</strain>
    </source>
</reference>
<dbReference type="SMART" id="SM00191">
    <property type="entry name" value="Int_alpha"/>
    <property type="match status" value="3"/>
</dbReference>